<name>A0AAV8YKJ7_9CUCU</name>
<dbReference type="AlphaFoldDB" id="A0AAV8YKJ7"/>
<reference evidence="2" key="1">
    <citation type="journal article" date="2023" name="Insect Mol. Biol.">
        <title>Genome sequencing provides insights into the evolution of gene families encoding plant cell wall-degrading enzymes in longhorned beetles.</title>
        <authorList>
            <person name="Shin N.R."/>
            <person name="Okamura Y."/>
            <person name="Kirsch R."/>
            <person name="Pauchet Y."/>
        </authorList>
    </citation>
    <scope>NUCLEOTIDE SEQUENCE</scope>
    <source>
        <strain evidence="2">AMC_N1</strain>
    </source>
</reference>
<keyword evidence="1" id="KW-0812">Transmembrane</keyword>
<protein>
    <submittedName>
        <fullName evidence="2">Uncharacterized protein</fullName>
    </submittedName>
</protein>
<evidence type="ECO:0000313" key="2">
    <source>
        <dbReference type="EMBL" id="KAJ8951512.1"/>
    </source>
</evidence>
<organism evidence="2 3">
    <name type="scientific">Aromia moschata</name>
    <dbReference type="NCBI Taxonomy" id="1265417"/>
    <lineage>
        <taxon>Eukaryota</taxon>
        <taxon>Metazoa</taxon>
        <taxon>Ecdysozoa</taxon>
        <taxon>Arthropoda</taxon>
        <taxon>Hexapoda</taxon>
        <taxon>Insecta</taxon>
        <taxon>Pterygota</taxon>
        <taxon>Neoptera</taxon>
        <taxon>Endopterygota</taxon>
        <taxon>Coleoptera</taxon>
        <taxon>Polyphaga</taxon>
        <taxon>Cucujiformia</taxon>
        <taxon>Chrysomeloidea</taxon>
        <taxon>Cerambycidae</taxon>
        <taxon>Cerambycinae</taxon>
        <taxon>Callichromatini</taxon>
        <taxon>Aromia</taxon>
    </lineage>
</organism>
<gene>
    <name evidence="2" type="ORF">NQ318_000208</name>
</gene>
<evidence type="ECO:0000256" key="1">
    <source>
        <dbReference type="SAM" id="Phobius"/>
    </source>
</evidence>
<feature type="transmembrane region" description="Helical" evidence="1">
    <location>
        <begin position="6"/>
        <end position="30"/>
    </location>
</feature>
<keyword evidence="1" id="KW-0472">Membrane</keyword>
<evidence type="ECO:0000313" key="3">
    <source>
        <dbReference type="Proteomes" id="UP001162162"/>
    </source>
</evidence>
<sequence>MADNIGIVLLVIFSVACLAVFVQIVAAIIWRRKILRLIDEGYYFIEVQVRWRRKELRPIHPSNVDFSSGVLRLATPISTAVY</sequence>
<proteinExistence type="predicted"/>
<dbReference type="EMBL" id="JAPWTK010000083">
    <property type="protein sequence ID" value="KAJ8951512.1"/>
    <property type="molecule type" value="Genomic_DNA"/>
</dbReference>
<keyword evidence="3" id="KW-1185">Reference proteome</keyword>
<dbReference type="Proteomes" id="UP001162162">
    <property type="component" value="Unassembled WGS sequence"/>
</dbReference>
<accession>A0AAV8YKJ7</accession>
<comment type="caution">
    <text evidence="2">The sequence shown here is derived from an EMBL/GenBank/DDBJ whole genome shotgun (WGS) entry which is preliminary data.</text>
</comment>
<keyword evidence="1" id="KW-1133">Transmembrane helix</keyword>